<evidence type="ECO:0000259" key="6">
    <source>
        <dbReference type="Pfam" id="PF00593"/>
    </source>
</evidence>
<dbReference type="eggNOG" id="COG1629">
    <property type="taxonomic scope" value="Bacteria"/>
</dbReference>
<gene>
    <name evidence="8" type="ORF">ABENE_22670</name>
</gene>
<evidence type="ECO:0000259" key="7">
    <source>
        <dbReference type="Pfam" id="PF07715"/>
    </source>
</evidence>
<keyword evidence="3" id="KW-0998">Cell outer membrane</keyword>
<evidence type="ECO:0000256" key="4">
    <source>
        <dbReference type="RuleBase" id="RU003357"/>
    </source>
</evidence>
<feature type="domain" description="TonB-dependent receptor-like beta-barrel" evidence="6">
    <location>
        <begin position="483"/>
        <end position="1040"/>
    </location>
</feature>
<accession>V4NWY4</accession>
<dbReference type="GO" id="GO:0009279">
    <property type="term" value="C:cell outer membrane"/>
    <property type="evidence" value="ECO:0007669"/>
    <property type="project" value="UniProtKB-SubCell"/>
</dbReference>
<organism evidence="8 9">
    <name type="scientific">Asticcacaulis benevestitus DSM 16100 = ATCC BAA-896</name>
    <dbReference type="NCBI Taxonomy" id="1121022"/>
    <lineage>
        <taxon>Bacteria</taxon>
        <taxon>Pseudomonadati</taxon>
        <taxon>Pseudomonadota</taxon>
        <taxon>Alphaproteobacteria</taxon>
        <taxon>Caulobacterales</taxon>
        <taxon>Caulobacteraceae</taxon>
        <taxon>Asticcacaulis</taxon>
    </lineage>
</organism>
<comment type="similarity">
    <text evidence="4">Belongs to the TonB-dependent receptor family.</text>
</comment>
<evidence type="ECO:0000256" key="2">
    <source>
        <dbReference type="ARBA" id="ARBA00023136"/>
    </source>
</evidence>
<evidence type="ECO:0000256" key="3">
    <source>
        <dbReference type="ARBA" id="ARBA00023237"/>
    </source>
</evidence>
<keyword evidence="9" id="KW-1185">Reference proteome</keyword>
<dbReference type="Gene3D" id="2.40.170.20">
    <property type="entry name" value="TonB-dependent receptor, beta-barrel domain"/>
    <property type="match status" value="1"/>
</dbReference>
<evidence type="ECO:0000313" key="8">
    <source>
        <dbReference type="EMBL" id="ESQ79469.1"/>
    </source>
</evidence>
<comment type="caution">
    <text evidence="8">The sequence shown here is derived from an EMBL/GenBank/DDBJ whole genome shotgun (WGS) entry which is preliminary data.</text>
</comment>
<dbReference type="PATRIC" id="fig|1121022.4.peg.4642"/>
<feature type="chain" id="PRO_5004724119" description="TonB-denpendent receptor" evidence="5">
    <location>
        <begin position="22"/>
        <end position="1077"/>
    </location>
</feature>
<feature type="domain" description="TonB-dependent receptor plug" evidence="7">
    <location>
        <begin position="59"/>
        <end position="167"/>
    </location>
</feature>
<comment type="subcellular location">
    <subcellularLocation>
        <location evidence="1 4">Cell outer membrane</location>
    </subcellularLocation>
</comment>
<dbReference type="InterPro" id="IPR010104">
    <property type="entry name" value="TonB_rcpt_bac"/>
</dbReference>
<sequence length="1077" mass="117041">MTGAGAAALASLALLVSPALAQETSSPDSAATAPADSTEVVVVGARKALKTAQQIKRGADTVVDSITAEDIGSFPDKSVAEALQRVAGITVTRFNGTSDTSHFSAEPSAVLVRGLMQVRSEFNGRDVFDANSSRGLSWGDVSPELMSGVDTYKNQTAELIEGGIAGTINLRTRVPFDSKGRLLVVNATSSYGDLAKKSGYDVSAIYSDRWTTSIGEFGFMANIATSQVYTGSQGIQYDRMGIFDVPSVFGEGLKYIPSVVYNRENVYDRNRKGIALAGQWRSNDGDLLLTAQYNRSQYRNSWQEHAISGSAFSVYGLPTSYVETNPDIAKPANGTSPFVFDANGNFVSGQMSTIIGYLADTDALSASGVAEIAPGVPLLATCHSWDGCALGADARRGALIQSASNYLKNDQYTEDFSVNLKWDISDRLRANFDVQHVKSEVENYNASVVMNTYGNMYLDASGEYPVMTLSDVAVDYVNLADGGFTNAHNYNYYSASDHVEESYGTEDAIRADLQWDIGNSWLDTLKVGMRAANRNQTVRWGAYNWANITSVWGNQSAVYNADLPVYGADAYEPYTFSSDFFRGGVMDEQSFVFFNMDKLKSSGALGSVLGNNGTTRAFSGYYPVCSNENYRAGEIEKGDIGCYQESEIHPTSEKTKAIYAMLKFGGPEATLFGYGVSGNIGVRVVETRNESEGGYLLPNFLNYTDAQLACTRGVVTTPESVYNSFTPGCVLSANDLAFNNGAYIIRTAKTKHTNVLPSFNLKIDLNDEWLVRFAASKAMSRPDLGYLKNYSAITRQGSPLDTAQTTDPNFTFTNGLATGYNFRYQSNTANPFLAPMTADQFDISLEHYFASVGSFTFTAFAKTFYDYVQYGSYDLELTNNGVTKTVEMNGPVNGDGASIKGFEVAYQRTFDFLPGLLSGLGMQANYTHVVNNGITNTNLITESANGGTNTGGGGLSQAEDSINPHALEGISKDSYNLIAMYDKKAFSARIAYNWRSKFLVTAVDCCIGFPIWQKSAGFLDASMHYNINDHIQLSLEGSNLLDTDTVLYQQVDNNGTLAPNAWFKNDRRIQAGVQFKF</sequence>
<dbReference type="InterPro" id="IPR037066">
    <property type="entry name" value="Plug_dom_sf"/>
</dbReference>
<dbReference type="Proteomes" id="UP000017837">
    <property type="component" value="Unassembled WGS sequence"/>
</dbReference>
<name>V4NWY4_9CAUL</name>
<dbReference type="EMBL" id="AWGB01000103">
    <property type="protein sequence ID" value="ESQ79469.1"/>
    <property type="molecule type" value="Genomic_DNA"/>
</dbReference>
<evidence type="ECO:0000313" key="9">
    <source>
        <dbReference type="Proteomes" id="UP000017837"/>
    </source>
</evidence>
<evidence type="ECO:0008006" key="10">
    <source>
        <dbReference type="Google" id="ProtNLM"/>
    </source>
</evidence>
<dbReference type="PANTHER" id="PTHR40980">
    <property type="entry name" value="PLUG DOMAIN-CONTAINING PROTEIN"/>
    <property type="match status" value="1"/>
</dbReference>
<keyword evidence="4" id="KW-0798">TonB box</keyword>
<dbReference type="PANTHER" id="PTHR40980:SF3">
    <property type="entry name" value="TONB-DEPENDENT RECEPTOR-LIKE BETA-BARREL DOMAIN-CONTAINING PROTEIN"/>
    <property type="match status" value="1"/>
</dbReference>
<keyword evidence="5" id="KW-0732">Signal</keyword>
<feature type="signal peptide" evidence="5">
    <location>
        <begin position="1"/>
        <end position="21"/>
    </location>
</feature>
<keyword evidence="2 4" id="KW-0472">Membrane</keyword>
<dbReference type="Pfam" id="PF07715">
    <property type="entry name" value="Plug"/>
    <property type="match status" value="1"/>
</dbReference>
<dbReference type="InterPro" id="IPR000531">
    <property type="entry name" value="Beta-barrel_TonB"/>
</dbReference>
<proteinExistence type="inferred from homology"/>
<dbReference type="InterPro" id="IPR036942">
    <property type="entry name" value="Beta-barrel_TonB_sf"/>
</dbReference>
<dbReference type="Pfam" id="PF00593">
    <property type="entry name" value="TonB_dep_Rec_b-barrel"/>
    <property type="match status" value="1"/>
</dbReference>
<evidence type="ECO:0000256" key="1">
    <source>
        <dbReference type="ARBA" id="ARBA00004442"/>
    </source>
</evidence>
<dbReference type="NCBIfam" id="TIGR01782">
    <property type="entry name" value="TonB-Xanth-Caul"/>
    <property type="match status" value="1"/>
</dbReference>
<dbReference type="AlphaFoldDB" id="V4NWY4"/>
<dbReference type="SUPFAM" id="SSF56935">
    <property type="entry name" value="Porins"/>
    <property type="match status" value="1"/>
</dbReference>
<dbReference type="eggNOG" id="COG4771">
    <property type="taxonomic scope" value="Bacteria"/>
</dbReference>
<dbReference type="STRING" id="1121022.GCA_000376105_04455"/>
<dbReference type="Gene3D" id="2.170.130.10">
    <property type="entry name" value="TonB-dependent receptor, plug domain"/>
    <property type="match status" value="1"/>
</dbReference>
<protein>
    <recommendedName>
        <fullName evidence="10">TonB-denpendent receptor</fullName>
    </recommendedName>
</protein>
<dbReference type="InterPro" id="IPR012910">
    <property type="entry name" value="Plug_dom"/>
</dbReference>
<reference evidence="8 9" key="1">
    <citation type="journal article" date="2014" name="Nature">
        <title>Sequential evolution of bacterial morphology by co-option of a developmental regulator.</title>
        <authorList>
            <person name="Jiang C."/>
            <person name="Brown P.J."/>
            <person name="Ducret A."/>
            <person name="Brun Y.V."/>
        </authorList>
    </citation>
    <scope>NUCLEOTIDE SEQUENCE [LARGE SCALE GENOMIC DNA]</scope>
    <source>
        <strain evidence="8 9">DSM 16100</strain>
    </source>
</reference>
<evidence type="ECO:0000256" key="5">
    <source>
        <dbReference type="SAM" id="SignalP"/>
    </source>
</evidence>